<organism evidence="1 2">
    <name type="scientific">Wuchereria bancrofti</name>
    <dbReference type="NCBI Taxonomy" id="6293"/>
    <lineage>
        <taxon>Eukaryota</taxon>
        <taxon>Metazoa</taxon>
        <taxon>Ecdysozoa</taxon>
        <taxon>Nematoda</taxon>
        <taxon>Chromadorea</taxon>
        <taxon>Rhabditida</taxon>
        <taxon>Spirurina</taxon>
        <taxon>Spiruromorpha</taxon>
        <taxon>Filarioidea</taxon>
        <taxon>Onchocercidae</taxon>
        <taxon>Wuchereria</taxon>
    </lineage>
</organism>
<evidence type="ECO:0000313" key="2">
    <source>
        <dbReference type="Proteomes" id="UP000004810"/>
    </source>
</evidence>
<proteinExistence type="predicted"/>
<sequence length="114" mass="12604">MSPTAQNVTTTAIFTVRFHSATAHRYFHFTAAASLRESPSVNSYLPFPSLAPVFPSTSELGELFTPVSSLPVHYPSKYLQTLRTPPTYSLAHTYTCTHIHSRASCEMSHKNGDT</sequence>
<gene>
    <name evidence="1" type="ORF">WUBG_03410</name>
</gene>
<protein>
    <submittedName>
        <fullName evidence="1">Uncharacterized protein</fullName>
    </submittedName>
</protein>
<accession>J9F823</accession>
<dbReference type="EMBL" id="ADBV01001041">
    <property type="protein sequence ID" value="EJW85677.1"/>
    <property type="molecule type" value="Genomic_DNA"/>
</dbReference>
<name>J9F823_WUCBA</name>
<comment type="caution">
    <text evidence="1">The sequence shown here is derived from an EMBL/GenBank/DDBJ whole genome shotgun (WGS) entry which is preliminary data.</text>
</comment>
<dbReference type="AlphaFoldDB" id="J9F823"/>
<dbReference type="Proteomes" id="UP000004810">
    <property type="component" value="Unassembled WGS sequence"/>
</dbReference>
<reference evidence="2" key="1">
    <citation type="submission" date="2012-08" db="EMBL/GenBank/DDBJ databases">
        <title>The Genome Sequence of Wuchereria bancrofti.</title>
        <authorList>
            <person name="Nutman T.B."/>
            <person name="Fink D.L."/>
            <person name="Russ C."/>
            <person name="Young S."/>
            <person name="Zeng Q."/>
            <person name="Koehrsen M."/>
            <person name="Alvarado L."/>
            <person name="Berlin A."/>
            <person name="Chapman S.B."/>
            <person name="Chen Z."/>
            <person name="Freedman E."/>
            <person name="Gellesch M."/>
            <person name="Goldberg J."/>
            <person name="Griggs A."/>
            <person name="Gujja S."/>
            <person name="Heilman E.R."/>
            <person name="Heiman D."/>
            <person name="Hepburn T."/>
            <person name="Howarth C."/>
            <person name="Jen D."/>
            <person name="Larson L."/>
            <person name="Lewis B."/>
            <person name="Mehta T."/>
            <person name="Park D."/>
            <person name="Pearson M."/>
            <person name="Roberts A."/>
            <person name="Saif S."/>
            <person name="Shea T."/>
            <person name="Shenoy N."/>
            <person name="Sisk P."/>
            <person name="Stolte C."/>
            <person name="Sykes S."/>
            <person name="Walk T."/>
            <person name="White J."/>
            <person name="Yandava C."/>
            <person name="Haas B."/>
            <person name="Henn M.R."/>
            <person name="Nusbaum C."/>
            <person name="Birren B."/>
        </authorList>
    </citation>
    <scope>NUCLEOTIDE SEQUENCE [LARGE SCALE GENOMIC DNA]</scope>
    <source>
        <strain evidence="2">NA</strain>
    </source>
</reference>
<evidence type="ECO:0000313" key="1">
    <source>
        <dbReference type="EMBL" id="EJW85677.1"/>
    </source>
</evidence>